<evidence type="ECO:0000256" key="1">
    <source>
        <dbReference type="ARBA" id="ARBA00007074"/>
    </source>
</evidence>
<comment type="similarity">
    <text evidence="1">Belongs to the peptidase C40 family.</text>
</comment>
<evidence type="ECO:0000259" key="6">
    <source>
        <dbReference type="PROSITE" id="PS51935"/>
    </source>
</evidence>
<dbReference type="InterPro" id="IPR038765">
    <property type="entry name" value="Papain-like_cys_pep_sf"/>
</dbReference>
<accession>A0A3B0U3L4</accession>
<dbReference type="InterPro" id="IPR003646">
    <property type="entry name" value="SH3-like_bac-type"/>
</dbReference>
<keyword evidence="2" id="KW-0645">Protease</keyword>
<dbReference type="SUPFAM" id="SSF54001">
    <property type="entry name" value="Cysteine proteinases"/>
    <property type="match status" value="1"/>
</dbReference>
<evidence type="ECO:0000256" key="3">
    <source>
        <dbReference type="ARBA" id="ARBA00022801"/>
    </source>
</evidence>
<dbReference type="GO" id="GO:0006508">
    <property type="term" value="P:proteolysis"/>
    <property type="evidence" value="ECO:0007669"/>
    <property type="project" value="UniProtKB-KW"/>
</dbReference>
<dbReference type="InterPro" id="IPR041382">
    <property type="entry name" value="SH3_16"/>
</dbReference>
<evidence type="ECO:0000259" key="5">
    <source>
        <dbReference type="PROSITE" id="PS51781"/>
    </source>
</evidence>
<dbReference type="AlphaFoldDB" id="A0A3B0U3L4"/>
<dbReference type="InterPro" id="IPR000064">
    <property type="entry name" value="NLP_P60_dom"/>
</dbReference>
<dbReference type="PANTHER" id="PTHR47053:SF1">
    <property type="entry name" value="MUREIN DD-ENDOPEPTIDASE MEPH-RELATED"/>
    <property type="match status" value="1"/>
</dbReference>
<dbReference type="PANTHER" id="PTHR47053">
    <property type="entry name" value="MUREIN DD-ENDOPEPTIDASE MEPH-RELATED"/>
    <property type="match status" value="1"/>
</dbReference>
<proteinExistence type="inferred from homology"/>
<keyword evidence="3" id="KW-0378">Hydrolase</keyword>
<gene>
    <name evidence="7" type="ORF">MNBD_BACTEROID01-2930</name>
</gene>
<protein>
    <submittedName>
        <fullName evidence="7">Uncharacterized protein</fullName>
    </submittedName>
</protein>
<dbReference type="Pfam" id="PF00877">
    <property type="entry name" value="NLPC_P60"/>
    <property type="match status" value="1"/>
</dbReference>
<evidence type="ECO:0000256" key="2">
    <source>
        <dbReference type="ARBA" id="ARBA00022670"/>
    </source>
</evidence>
<reference evidence="7" key="1">
    <citation type="submission" date="2018-06" db="EMBL/GenBank/DDBJ databases">
        <authorList>
            <person name="Zhirakovskaya E."/>
        </authorList>
    </citation>
    <scope>NUCLEOTIDE SEQUENCE</scope>
</reference>
<organism evidence="7">
    <name type="scientific">hydrothermal vent metagenome</name>
    <dbReference type="NCBI Taxonomy" id="652676"/>
    <lineage>
        <taxon>unclassified sequences</taxon>
        <taxon>metagenomes</taxon>
        <taxon>ecological metagenomes</taxon>
    </lineage>
</organism>
<feature type="domain" description="NlpC/P60" evidence="6">
    <location>
        <begin position="242"/>
        <end position="376"/>
    </location>
</feature>
<dbReference type="InterPro" id="IPR051202">
    <property type="entry name" value="Peptidase_C40"/>
</dbReference>
<name>A0A3B0U3L4_9ZZZZ</name>
<dbReference type="Gene3D" id="2.30.30.40">
    <property type="entry name" value="SH3 Domains"/>
    <property type="match status" value="2"/>
</dbReference>
<evidence type="ECO:0000313" key="7">
    <source>
        <dbReference type="EMBL" id="VAW24918.1"/>
    </source>
</evidence>
<dbReference type="PROSITE" id="PS51935">
    <property type="entry name" value="NLPC_P60"/>
    <property type="match status" value="1"/>
</dbReference>
<feature type="domain" description="SH3b" evidence="5">
    <location>
        <begin position="98"/>
        <end position="162"/>
    </location>
</feature>
<evidence type="ECO:0000256" key="4">
    <source>
        <dbReference type="ARBA" id="ARBA00022807"/>
    </source>
</evidence>
<dbReference type="PROSITE" id="PS51781">
    <property type="entry name" value="SH3B"/>
    <property type="match status" value="1"/>
</dbReference>
<dbReference type="Pfam" id="PF18348">
    <property type="entry name" value="SH3_16"/>
    <property type="match status" value="1"/>
</dbReference>
<dbReference type="EMBL" id="UOEP01000228">
    <property type="protein sequence ID" value="VAW24918.1"/>
    <property type="molecule type" value="Genomic_DNA"/>
</dbReference>
<dbReference type="GO" id="GO:0008234">
    <property type="term" value="F:cysteine-type peptidase activity"/>
    <property type="evidence" value="ECO:0007669"/>
    <property type="project" value="UniProtKB-KW"/>
</dbReference>
<dbReference type="Gene3D" id="3.90.1720.10">
    <property type="entry name" value="endopeptidase domain like (from Nostoc punctiforme)"/>
    <property type="match status" value="1"/>
</dbReference>
<keyword evidence="4" id="KW-0788">Thiol protease</keyword>
<sequence length="398" mass="44370">MRKLIFLLSLFIVFNSCSRQNKDGKELSRLIDSIGGEFAPDRRLAIWDIRVERDGNNLIVAGSTNLADGYEELKVKLPDKFRNIENKVKLLPSAILGDKTWGVTTLSAGNIRREPKHSSELVSQALLGTPVKVFDKQDGWYRVQTPDRYIGWIDPAGVALFSETGLKAWKLYKKVLYNNQSGYAYKNADAKSQVCSDLVLADLLAISDSTGDFYQTVFPDGREAFVKKSECIGIGGWAKPEGVDTKEVVWSAKQFLGIPYLWGGVSSKMADCSGLTKTSYYKHGVILQRDASQQALYGGLVDTKNGYRHLQAGDLLFFGRTATDSLPGQVTHVGIYIGDSEFIHSSGKVRINSFDPSREDFVKYYVDALVLARRVKGHIGEPGIEWVVENEFYEKILP</sequence>